<evidence type="ECO:0000313" key="7">
    <source>
        <dbReference type="EMBL" id="CAA9272390.1"/>
    </source>
</evidence>
<dbReference type="InterPro" id="IPR036259">
    <property type="entry name" value="MFS_trans_sf"/>
</dbReference>
<dbReference type="Pfam" id="PF07690">
    <property type="entry name" value="MFS_1"/>
    <property type="match status" value="1"/>
</dbReference>
<dbReference type="InterPro" id="IPR011701">
    <property type="entry name" value="MFS"/>
</dbReference>
<feature type="domain" description="Major facilitator superfamily (MFS) profile" evidence="6">
    <location>
        <begin position="15"/>
        <end position="429"/>
    </location>
</feature>
<organism evidence="7">
    <name type="scientific">uncultured Cytophagales bacterium</name>
    <dbReference type="NCBI Taxonomy" id="158755"/>
    <lineage>
        <taxon>Bacteria</taxon>
        <taxon>Pseudomonadati</taxon>
        <taxon>Bacteroidota</taxon>
        <taxon>Sphingobacteriia</taxon>
        <taxon>Sphingobacteriales</taxon>
        <taxon>environmental samples</taxon>
    </lineage>
</organism>
<dbReference type="PIRSF" id="PIRSF002808">
    <property type="entry name" value="Hexose_phosphate_transp"/>
    <property type="match status" value="1"/>
</dbReference>
<feature type="transmembrane region" description="Helical" evidence="5">
    <location>
        <begin position="369"/>
        <end position="390"/>
    </location>
</feature>
<feature type="transmembrane region" description="Helical" evidence="5">
    <location>
        <begin position="12"/>
        <end position="33"/>
    </location>
</feature>
<evidence type="ECO:0000259" key="6">
    <source>
        <dbReference type="PROSITE" id="PS50850"/>
    </source>
</evidence>
<feature type="transmembrane region" description="Helical" evidence="5">
    <location>
        <begin position="241"/>
        <end position="264"/>
    </location>
</feature>
<evidence type="ECO:0000256" key="5">
    <source>
        <dbReference type="SAM" id="Phobius"/>
    </source>
</evidence>
<gene>
    <name evidence="7" type="ORF">AVDCRST_MAG56-3144</name>
</gene>
<dbReference type="EMBL" id="CADCTQ010000265">
    <property type="protein sequence ID" value="CAA9272390.1"/>
    <property type="molecule type" value="Genomic_DNA"/>
</dbReference>
<keyword evidence="4 5" id="KW-0472">Membrane</keyword>
<protein>
    <recommendedName>
        <fullName evidence="6">Major facilitator superfamily (MFS) profile domain-containing protein</fullName>
    </recommendedName>
</protein>
<keyword evidence="3 5" id="KW-1133">Transmembrane helix</keyword>
<dbReference type="GO" id="GO:0035435">
    <property type="term" value="P:phosphate ion transmembrane transport"/>
    <property type="evidence" value="ECO:0007669"/>
    <property type="project" value="TreeGrafter"/>
</dbReference>
<evidence type="ECO:0000256" key="3">
    <source>
        <dbReference type="ARBA" id="ARBA00022989"/>
    </source>
</evidence>
<dbReference type="InterPro" id="IPR020846">
    <property type="entry name" value="MFS_dom"/>
</dbReference>
<dbReference type="Gene3D" id="1.20.1250.20">
    <property type="entry name" value="MFS general substrate transporter like domains"/>
    <property type="match status" value="2"/>
</dbReference>
<dbReference type="GO" id="GO:0012505">
    <property type="term" value="C:endomembrane system"/>
    <property type="evidence" value="ECO:0007669"/>
    <property type="project" value="UniProtKB-SubCell"/>
</dbReference>
<evidence type="ECO:0000256" key="2">
    <source>
        <dbReference type="ARBA" id="ARBA00022692"/>
    </source>
</evidence>
<dbReference type="PANTHER" id="PTHR43826">
    <property type="entry name" value="GLUCOSE-6-PHOSPHATE EXCHANGER SLC37A4"/>
    <property type="match status" value="1"/>
</dbReference>
<sequence>MPPPASPRPPAAFRFWQTATVAGLFIGYSGYYLCRSNLSVATPLIIGEFGSRGINKEVMGQLASLGVIFYSVGKVINGVIGDLVGGKKVFLLGMAGSVLATVLFGLGAGAAVFFPAWAFNRAVQSMGWGGLVKVTAGWFSYRSYGKIMALLSLSFLFGDVVAKLLLGSLIARGLDWRELFFVAAAVLAVIAVLDVFLVKESPERLGLPAPPVNPDNLFTERGADERAGGLRELLVPYFRSLSFRLVLVMSFGLTAIREAFNFWVPTYLHEVAGMTEGASSQWGSLYPVFGMVSILAAGYLSDTVARGRRGVVILLALLPLTAILVLMSAGLKGAWLPLLFISLAGLLLLGPYSFLAGAMSLDAGGRKGAATAAGLVDAFGYVGGTLSLWLTGLLAQRVGWNGAFLLLSLFAGLTAAAAGVFYWTQERGK</sequence>
<feature type="transmembrane region" description="Helical" evidence="5">
    <location>
        <begin position="179"/>
        <end position="198"/>
    </location>
</feature>
<feature type="transmembrane region" description="Helical" evidence="5">
    <location>
        <begin position="312"/>
        <end position="329"/>
    </location>
</feature>
<dbReference type="PANTHER" id="PTHR43826:SF8">
    <property type="entry name" value="MAJOR FACILITATOR SUPERFAMILY (MFS) PROFILE DOMAIN-CONTAINING PROTEIN"/>
    <property type="match status" value="1"/>
</dbReference>
<feature type="transmembrane region" description="Helical" evidence="5">
    <location>
        <begin position="402"/>
        <end position="423"/>
    </location>
</feature>
<feature type="transmembrane region" description="Helical" evidence="5">
    <location>
        <begin position="89"/>
        <end position="116"/>
    </location>
</feature>
<feature type="transmembrane region" description="Helical" evidence="5">
    <location>
        <begin position="335"/>
        <end position="357"/>
    </location>
</feature>
<dbReference type="GO" id="GO:0016020">
    <property type="term" value="C:membrane"/>
    <property type="evidence" value="ECO:0007669"/>
    <property type="project" value="InterPro"/>
</dbReference>
<keyword evidence="2 5" id="KW-0812">Transmembrane</keyword>
<dbReference type="SUPFAM" id="SSF103473">
    <property type="entry name" value="MFS general substrate transporter"/>
    <property type="match status" value="1"/>
</dbReference>
<accession>A0A6J4J708</accession>
<evidence type="ECO:0000256" key="1">
    <source>
        <dbReference type="ARBA" id="ARBA00004127"/>
    </source>
</evidence>
<comment type="subcellular location">
    <subcellularLocation>
        <location evidence="1">Endomembrane system</location>
        <topology evidence="1">Multi-pass membrane protein</topology>
    </subcellularLocation>
</comment>
<proteinExistence type="predicted"/>
<name>A0A6J4J708_9SPHI</name>
<dbReference type="InterPro" id="IPR000849">
    <property type="entry name" value="Sugar_P_transporter"/>
</dbReference>
<dbReference type="InterPro" id="IPR051337">
    <property type="entry name" value="OPA_Antiporter"/>
</dbReference>
<reference evidence="7" key="1">
    <citation type="submission" date="2020-02" db="EMBL/GenBank/DDBJ databases">
        <authorList>
            <person name="Meier V. D."/>
        </authorList>
    </citation>
    <scope>NUCLEOTIDE SEQUENCE</scope>
    <source>
        <strain evidence="7">AVDCRST_MAG56</strain>
    </source>
</reference>
<feature type="transmembrane region" description="Helical" evidence="5">
    <location>
        <begin position="148"/>
        <end position="167"/>
    </location>
</feature>
<dbReference type="PROSITE" id="PS50850">
    <property type="entry name" value="MFS"/>
    <property type="match status" value="1"/>
</dbReference>
<dbReference type="AlphaFoldDB" id="A0A6J4J708"/>
<dbReference type="GO" id="GO:0061513">
    <property type="term" value="F:glucose 6-phosphate:phosphate antiporter activity"/>
    <property type="evidence" value="ECO:0007669"/>
    <property type="project" value="TreeGrafter"/>
</dbReference>
<feature type="transmembrane region" description="Helical" evidence="5">
    <location>
        <begin position="284"/>
        <end position="300"/>
    </location>
</feature>
<feature type="transmembrane region" description="Helical" evidence="5">
    <location>
        <begin position="58"/>
        <end position="77"/>
    </location>
</feature>
<evidence type="ECO:0000256" key="4">
    <source>
        <dbReference type="ARBA" id="ARBA00023136"/>
    </source>
</evidence>